<name>A0A7W9QCS1_9ACTN</name>
<evidence type="ECO:0000313" key="1">
    <source>
        <dbReference type="EMBL" id="MBB5937539.1"/>
    </source>
</evidence>
<dbReference type="AlphaFoldDB" id="A0A7W9QCS1"/>
<evidence type="ECO:0000313" key="2">
    <source>
        <dbReference type="Proteomes" id="UP000588098"/>
    </source>
</evidence>
<organism evidence="1 2">
    <name type="scientific">Streptomyces zagrosensis</name>
    <dbReference type="NCBI Taxonomy" id="1042984"/>
    <lineage>
        <taxon>Bacteria</taxon>
        <taxon>Bacillati</taxon>
        <taxon>Actinomycetota</taxon>
        <taxon>Actinomycetes</taxon>
        <taxon>Kitasatosporales</taxon>
        <taxon>Streptomycetaceae</taxon>
        <taxon>Streptomyces</taxon>
    </lineage>
</organism>
<sequence>MRLLVDVFVNVWQVVGKGVSKPLDQWRGCVVLGQ</sequence>
<gene>
    <name evidence="1" type="ORF">FHS42_004620</name>
</gene>
<comment type="caution">
    <text evidence="1">The sequence shown here is derived from an EMBL/GenBank/DDBJ whole genome shotgun (WGS) entry which is preliminary data.</text>
</comment>
<reference evidence="1 2" key="1">
    <citation type="submission" date="2020-08" db="EMBL/GenBank/DDBJ databases">
        <title>Genomic Encyclopedia of Type Strains, Phase III (KMG-III): the genomes of soil and plant-associated and newly described type strains.</title>
        <authorList>
            <person name="Whitman W."/>
        </authorList>
    </citation>
    <scope>NUCLEOTIDE SEQUENCE [LARGE SCALE GENOMIC DNA]</scope>
    <source>
        <strain evidence="1 2">CECT 8305</strain>
    </source>
</reference>
<dbReference type="EMBL" id="JACHJL010000012">
    <property type="protein sequence ID" value="MBB5937539.1"/>
    <property type="molecule type" value="Genomic_DNA"/>
</dbReference>
<protein>
    <submittedName>
        <fullName evidence="1">Uncharacterized protein</fullName>
    </submittedName>
</protein>
<dbReference type="Proteomes" id="UP000588098">
    <property type="component" value="Unassembled WGS sequence"/>
</dbReference>
<proteinExistence type="predicted"/>
<accession>A0A7W9QCS1</accession>
<keyword evidence="2" id="KW-1185">Reference proteome</keyword>